<evidence type="ECO:0000256" key="2">
    <source>
        <dbReference type="ARBA" id="ARBA00007441"/>
    </source>
</evidence>
<dbReference type="CDD" id="cd00609">
    <property type="entry name" value="AAT_like"/>
    <property type="match status" value="1"/>
</dbReference>
<gene>
    <name evidence="11" type="ORF">EV184_103333</name>
</gene>
<comment type="catalytic activity">
    <reaction evidence="8">
        <text>L-aspartate + 2-oxoglutarate = oxaloacetate + L-glutamate</text>
        <dbReference type="Rhea" id="RHEA:21824"/>
        <dbReference type="ChEBI" id="CHEBI:16452"/>
        <dbReference type="ChEBI" id="CHEBI:16810"/>
        <dbReference type="ChEBI" id="CHEBI:29985"/>
        <dbReference type="ChEBI" id="CHEBI:29991"/>
        <dbReference type="EC" id="2.6.1.1"/>
    </reaction>
</comment>
<dbReference type="PANTHER" id="PTHR46383">
    <property type="entry name" value="ASPARTATE AMINOTRANSFERASE"/>
    <property type="match status" value="1"/>
</dbReference>
<dbReference type="InterPro" id="IPR015422">
    <property type="entry name" value="PyrdxlP-dep_Trfase_small"/>
</dbReference>
<comment type="similarity">
    <text evidence="2 9">Belongs to the class-I pyridoxal-phosphate-dependent aminotransferase family.</text>
</comment>
<dbReference type="Proteomes" id="UP000295043">
    <property type="component" value="Unassembled WGS sequence"/>
</dbReference>
<dbReference type="FunFam" id="3.40.640.10:FF:000033">
    <property type="entry name" value="Aspartate aminotransferase"/>
    <property type="match status" value="1"/>
</dbReference>
<evidence type="ECO:0000313" key="12">
    <source>
        <dbReference type="Proteomes" id="UP000295043"/>
    </source>
</evidence>
<evidence type="ECO:0000256" key="1">
    <source>
        <dbReference type="ARBA" id="ARBA00001933"/>
    </source>
</evidence>
<evidence type="ECO:0000256" key="8">
    <source>
        <dbReference type="ARBA" id="ARBA00049185"/>
    </source>
</evidence>
<evidence type="ECO:0000256" key="7">
    <source>
        <dbReference type="ARBA" id="ARBA00022898"/>
    </source>
</evidence>
<dbReference type="InterPro" id="IPR015421">
    <property type="entry name" value="PyrdxlP-dep_Trfase_major"/>
</dbReference>
<dbReference type="PANTHER" id="PTHR46383:SF1">
    <property type="entry name" value="ASPARTATE AMINOTRANSFERASE"/>
    <property type="match status" value="1"/>
</dbReference>
<dbReference type="Gene3D" id="3.90.1150.10">
    <property type="entry name" value="Aspartate Aminotransferase, domain 1"/>
    <property type="match status" value="1"/>
</dbReference>
<keyword evidence="4" id="KW-0963">Cytoplasm</keyword>
<dbReference type="Gene3D" id="3.40.640.10">
    <property type="entry name" value="Type I PLP-dependent aspartate aminotransferase-like (Major domain)"/>
    <property type="match status" value="1"/>
</dbReference>
<dbReference type="EMBL" id="SLVU01000003">
    <property type="protein sequence ID" value="TCN33319.1"/>
    <property type="molecule type" value="Genomic_DNA"/>
</dbReference>
<dbReference type="EC" id="2.6.1.-" evidence="9"/>
<keyword evidence="7" id="KW-0663">Pyridoxal phosphate</keyword>
<evidence type="ECO:0000259" key="10">
    <source>
        <dbReference type="Pfam" id="PF00155"/>
    </source>
</evidence>
<comment type="caution">
    <text evidence="11">The sequence shown here is derived from an EMBL/GenBank/DDBJ whole genome shotgun (WGS) entry which is preliminary data.</text>
</comment>
<dbReference type="InterPro" id="IPR004839">
    <property type="entry name" value="Aminotransferase_I/II_large"/>
</dbReference>
<proteinExistence type="inferred from homology"/>
<dbReference type="AlphaFoldDB" id="A0A4R2C3V0"/>
<protein>
    <recommendedName>
        <fullName evidence="9">Aminotransferase</fullName>
        <ecNumber evidence="9">2.6.1.-</ecNumber>
    </recommendedName>
</protein>
<evidence type="ECO:0000313" key="11">
    <source>
        <dbReference type="EMBL" id="TCN33319.1"/>
    </source>
</evidence>
<dbReference type="RefSeq" id="WP_132073503.1">
    <property type="nucleotide sequence ID" value="NZ_SLVU01000003.1"/>
</dbReference>
<accession>A0A4R2C3V0</accession>
<dbReference type="InterPro" id="IPR050596">
    <property type="entry name" value="AspAT/PAT-like"/>
</dbReference>
<sequence length="400" mass="43194">MPTLADRLKNVSVSASAAMTQRARDLASRDIDVVSLSSGEPDFPTPPHAIEAAHAAALAGDTKYPPLDGTPALKAAIARKFKRDNNLDYEPGQILVSGGGKQVIFNAVLATCNPGDEVVIPSPAWISYADIVRFAGGVPVPVACSHVNGFRLKAEDLEAAITPRTKWLFLNFPNNPTGAACSREEMAAIAEVMRRHPDVWIMTDDMYEHLVYDDFEFCTIAEVEPRLYDRVLTVNGASKAYAMTGWRLGFCGGPKTLISGISNVNGQNSGGTSTITQAAAVAVLDGPQDLLKERAAIYRKRRDFVLDKLAGIDGLTCHKPEGAFYLFPSIAGLIGRTSKAGRRIETDTDFVMALIDEQHVATVQGAAYGMSPFFRISYATSMEKLAEGCDRIAQFCSDLK</sequence>
<keyword evidence="5 9" id="KW-0032">Aminotransferase</keyword>
<keyword evidence="6 9" id="KW-0808">Transferase</keyword>
<comment type="cofactor">
    <cofactor evidence="1 9">
        <name>pyridoxal 5'-phosphate</name>
        <dbReference type="ChEBI" id="CHEBI:597326"/>
    </cofactor>
</comment>
<evidence type="ECO:0000256" key="3">
    <source>
        <dbReference type="ARBA" id="ARBA00011738"/>
    </source>
</evidence>
<dbReference type="PROSITE" id="PS00105">
    <property type="entry name" value="AA_TRANSFER_CLASS_1"/>
    <property type="match status" value="1"/>
</dbReference>
<dbReference type="InterPro" id="IPR015424">
    <property type="entry name" value="PyrdxlP-dep_Trfase"/>
</dbReference>
<organism evidence="11 12">
    <name type="scientific">Sinorhizobium americanum</name>
    <dbReference type="NCBI Taxonomy" id="194963"/>
    <lineage>
        <taxon>Bacteria</taxon>
        <taxon>Pseudomonadati</taxon>
        <taxon>Pseudomonadota</taxon>
        <taxon>Alphaproteobacteria</taxon>
        <taxon>Hyphomicrobiales</taxon>
        <taxon>Rhizobiaceae</taxon>
        <taxon>Sinorhizobium/Ensifer group</taxon>
        <taxon>Sinorhizobium</taxon>
    </lineage>
</organism>
<evidence type="ECO:0000256" key="6">
    <source>
        <dbReference type="ARBA" id="ARBA00022679"/>
    </source>
</evidence>
<evidence type="ECO:0000256" key="5">
    <source>
        <dbReference type="ARBA" id="ARBA00022576"/>
    </source>
</evidence>
<dbReference type="InterPro" id="IPR004838">
    <property type="entry name" value="NHTrfase_class1_PyrdxlP-BS"/>
</dbReference>
<name>A0A4R2C3V0_9HYPH</name>
<dbReference type="SUPFAM" id="SSF53383">
    <property type="entry name" value="PLP-dependent transferases"/>
    <property type="match status" value="1"/>
</dbReference>
<dbReference type="GO" id="GO:0004069">
    <property type="term" value="F:L-aspartate:2-oxoglutarate aminotransferase activity"/>
    <property type="evidence" value="ECO:0007669"/>
    <property type="project" value="UniProtKB-EC"/>
</dbReference>
<dbReference type="GO" id="GO:0006520">
    <property type="term" value="P:amino acid metabolic process"/>
    <property type="evidence" value="ECO:0007669"/>
    <property type="project" value="InterPro"/>
</dbReference>
<reference evidence="11 12" key="1">
    <citation type="submission" date="2019-03" db="EMBL/GenBank/DDBJ databases">
        <title>Genomic Encyclopedia of Type Strains, Phase IV (KMG-V): Genome sequencing to study the core and pangenomes of soil and plant-associated prokaryotes.</title>
        <authorList>
            <person name="Whitman W."/>
        </authorList>
    </citation>
    <scope>NUCLEOTIDE SEQUENCE [LARGE SCALE GENOMIC DNA]</scope>
    <source>
        <strain evidence="11 12">23C40</strain>
    </source>
</reference>
<comment type="subunit">
    <text evidence="3">Homodimer.</text>
</comment>
<dbReference type="Pfam" id="PF00155">
    <property type="entry name" value="Aminotran_1_2"/>
    <property type="match status" value="1"/>
</dbReference>
<dbReference type="GO" id="GO:0030170">
    <property type="term" value="F:pyridoxal phosphate binding"/>
    <property type="evidence" value="ECO:0007669"/>
    <property type="project" value="InterPro"/>
</dbReference>
<evidence type="ECO:0000256" key="9">
    <source>
        <dbReference type="RuleBase" id="RU000481"/>
    </source>
</evidence>
<evidence type="ECO:0000256" key="4">
    <source>
        <dbReference type="ARBA" id="ARBA00022490"/>
    </source>
</evidence>
<feature type="domain" description="Aminotransferase class I/classII large" evidence="10">
    <location>
        <begin position="32"/>
        <end position="392"/>
    </location>
</feature>